<dbReference type="InterPro" id="IPR000795">
    <property type="entry name" value="T_Tr_GTP-bd_dom"/>
</dbReference>
<dbReference type="CDD" id="cd03692">
    <property type="entry name" value="mtIF2_IVc"/>
    <property type="match status" value="1"/>
</dbReference>
<keyword evidence="8" id="KW-0963">Cytoplasm</keyword>
<feature type="binding site" evidence="8">
    <location>
        <begin position="456"/>
        <end position="460"/>
    </location>
    <ligand>
        <name>GTP</name>
        <dbReference type="ChEBI" id="CHEBI:37565"/>
    </ligand>
</feature>
<dbReference type="Gene3D" id="2.40.30.10">
    <property type="entry name" value="Translation factors"/>
    <property type="match status" value="2"/>
</dbReference>
<dbReference type="PANTHER" id="PTHR43381:SF5">
    <property type="entry name" value="TR-TYPE G DOMAIN-CONTAINING PROTEIN"/>
    <property type="match status" value="1"/>
</dbReference>
<evidence type="ECO:0000256" key="3">
    <source>
        <dbReference type="ARBA" id="ARBA00022540"/>
    </source>
</evidence>
<dbReference type="InterPro" id="IPR044145">
    <property type="entry name" value="IF2_II"/>
</dbReference>
<dbReference type="RefSeq" id="WP_092470862.1">
    <property type="nucleotide sequence ID" value="NZ_FOOX01000005.1"/>
</dbReference>
<dbReference type="GO" id="GO:0005525">
    <property type="term" value="F:GTP binding"/>
    <property type="evidence" value="ECO:0007669"/>
    <property type="project" value="UniProtKB-KW"/>
</dbReference>
<feature type="compositionally biased region" description="Basic and acidic residues" evidence="10">
    <location>
        <begin position="281"/>
        <end position="292"/>
    </location>
</feature>
<dbReference type="CDD" id="cd01887">
    <property type="entry name" value="IF2_eIF5B"/>
    <property type="match status" value="1"/>
</dbReference>
<feature type="compositionally biased region" description="Basic and acidic residues" evidence="10">
    <location>
        <begin position="200"/>
        <end position="221"/>
    </location>
</feature>
<dbReference type="Gene3D" id="3.40.50.10050">
    <property type="entry name" value="Translation initiation factor IF- 2, domain 3"/>
    <property type="match status" value="1"/>
</dbReference>
<comment type="subcellular location">
    <subcellularLocation>
        <location evidence="8">Cytoplasm</location>
    </subcellularLocation>
</comment>
<dbReference type="InterPro" id="IPR015760">
    <property type="entry name" value="TIF_IF2"/>
</dbReference>
<dbReference type="InterPro" id="IPR000178">
    <property type="entry name" value="TF_IF2_bacterial-like"/>
</dbReference>
<evidence type="ECO:0000256" key="9">
    <source>
        <dbReference type="RuleBase" id="RU000644"/>
    </source>
</evidence>
<evidence type="ECO:0000256" key="6">
    <source>
        <dbReference type="ARBA" id="ARBA00023134"/>
    </source>
</evidence>
<dbReference type="EMBL" id="FOOX01000005">
    <property type="protein sequence ID" value="SFG49603.1"/>
    <property type="molecule type" value="Genomic_DNA"/>
</dbReference>
<evidence type="ECO:0000256" key="1">
    <source>
        <dbReference type="ARBA" id="ARBA00007733"/>
    </source>
</evidence>
<comment type="function">
    <text evidence="7 8 9">One of the essential components for the initiation of protein synthesis. Protects formylmethionyl-tRNA from spontaneous hydrolysis and promotes its binding to the 30S ribosomal subunits. Also involved in the hydrolysis of GTP during the formation of the 70S ribosomal complex.</text>
</comment>
<feature type="binding site" evidence="8">
    <location>
        <begin position="410"/>
        <end position="417"/>
    </location>
    <ligand>
        <name>GTP</name>
        <dbReference type="ChEBI" id="CHEBI:37565"/>
    </ligand>
</feature>
<dbReference type="AlphaFoldDB" id="A0A1I2SB64"/>
<dbReference type="PROSITE" id="PS51722">
    <property type="entry name" value="G_TR_2"/>
    <property type="match status" value="1"/>
</dbReference>
<evidence type="ECO:0000313" key="13">
    <source>
        <dbReference type="Proteomes" id="UP000199337"/>
    </source>
</evidence>
<evidence type="ECO:0000256" key="4">
    <source>
        <dbReference type="ARBA" id="ARBA00022741"/>
    </source>
</evidence>
<feature type="region of interest" description="G-domain" evidence="8">
    <location>
        <begin position="404"/>
        <end position="552"/>
    </location>
</feature>
<evidence type="ECO:0000256" key="8">
    <source>
        <dbReference type="HAMAP-Rule" id="MF_00100"/>
    </source>
</evidence>
<feature type="compositionally biased region" description="Basic and acidic residues" evidence="10">
    <location>
        <begin position="98"/>
        <end position="112"/>
    </location>
</feature>
<keyword evidence="4 8" id="KW-0547">Nucleotide-binding</keyword>
<keyword evidence="5 8" id="KW-0648">Protein biosynthesis</keyword>
<dbReference type="SUPFAM" id="SSF52156">
    <property type="entry name" value="Initiation factor IF2/eIF5b, domain 3"/>
    <property type="match status" value="1"/>
</dbReference>
<dbReference type="HAMAP" id="MF_00100_B">
    <property type="entry name" value="IF_2_B"/>
    <property type="match status" value="1"/>
</dbReference>
<dbReference type="InterPro" id="IPR023115">
    <property type="entry name" value="TIF_IF2_dom3"/>
</dbReference>
<dbReference type="FunFam" id="3.40.50.300:FF:000019">
    <property type="entry name" value="Translation initiation factor IF-2"/>
    <property type="match status" value="1"/>
</dbReference>
<dbReference type="InterPro" id="IPR036925">
    <property type="entry name" value="TIF_IF2_dom3_sf"/>
</dbReference>
<dbReference type="InterPro" id="IPR005225">
    <property type="entry name" value="Small_GTP-bd"/>
</dbReference>
<dbReference type="Pfam" id="PF04760">
    <property type="entry name" value="IF2_N"/>
    <property type="match status" value="2"/>
</dbReference>
<dbReference type="FunFam" id="2.40.30.10:FF:000008">
    <property type="entry name" value="Translation initiation factor IF-2"/>
    <property type="match status" value="1"/>
</dbReference>
<feature type="region of interest" description="Disordered" evidence="10">
    <location>
        <begin position="50"/>
        <end position="248"/>
    </location>
</feature>
<dbReference type="Pfam" id="PF22042">
    <property type="entry name" value="EF-G_D2"/>
    <property type="match status" value="1"/>
</dbReference>
<dbReference type="InterPro" id="IPR053905">
    <property type="entry name" value="EF-G-like_DII"/>
</dbReference>
<name>A0A1I2SB64_9FIRM</name>
<organism evidence="12 13">
    <name type="scientific">Desulfotruncus arcticus DSM 17038</name>
    <dbReference type="NCBI Taxonomy" id="1121424"/>
    <lineage>
        <taxon>Bacteria</taxon>
        <taxon>Bacillati</taxon>
        <taxon>Bacillota</taxon>
        <taxon>Clostridia</taxon>
        <taxon>Eubacteriales</taxon>
        <taxon>Desulfallaceae</taxon>
        <taxon>Desulfotruncus</taxon>
    </lineage>
</organism>
<proteinExistence type="inferred from homology"/>
<dbReference type="Gene3D" id="3.40.50.300">
    <property type="entry name" value="P-loop containing nucleotide triphosphate hydrolases"/>
    <property type="match status" value="1"/>
</dbReference>
<protein>
    <recommendedName>
        <fullName evidence="2 8">Translation initiation factor IF-2</fullName>
    </recommendedName>
</protein>
<keyword evidence="6 8" id="KW-0342">GTP-binding</keyword>
<dbReference type="NCBIfam" id="TIGR00231">
    <property type="entry name" value="small_GTP"/>
    <property type="match status" value="1"/>
</dbReference>
<dbReference type="NCBIfam" id="TIGR00487">
    <property type="entry name" value="IF-2"/>
    <property type="match status" value="1"/>
</dbReference>
<dbReference type="OrthoDB" id="9811804at2"/>
<dbReference type="Pfam" id="PF00009">
    <property type="entry name" value="GTP_EFTU"/>
    <property type="match status" value="1"/>
</dbReference>
<dbReference type="InterPro" id="IPR027417">
    <property type="entry name" value="P-loop_NTPase"/>
</dbReference>
<feature type="compositionally biased region" description="Basic residues" evidence="10">
    <location>
        <begin position="293"/>
        <end position="302"/>
    </location>
</feature>
<dbReference type="PANTHER" id="PTHR43381">
    <property type="entry name" value="TRANSLATION INITIATION FACTOR IF-2-RELATED"/>
    <property type="match status" value="1"/>
</dbReference>
<dbReference type="GO" id="GO:0005829">
    <property type="term" value="C:cytosol"/>
    <property type="evidence" value="ECO:0007669"/>
    <property type="project" value="TreeGrafter"/>
</dbReference>
<dbReference type="PROSITE" id="PS01176">
    <property type="entry name" value="IF2"/>
    <property type="match status" value="1"/>
</dbReference>
<dbReference type="SUPFAM" id="SSF52540">
    <property type="entry name" value="P-loop containing nucleoside triphosphate hydrolases"/>
    <property type="match status" value="1"/>
</dbReference>
<keyword evidence="3 8" id="KW-0396">Initiation factor</keyword>
<evidence type="ECO:0000256" key="7">
    <source>
        <dbReference type="ARBA" id="ARBA00025162"/>
    </source>
</evidence>
<dbReference type="InterPro" id="IPR009000">
    <property type="entry name" value="Transl_B-barrel_sf"/>
</dbReference>
<dbReference type="SUPFAM" id="SSF50447">
    <property type="entry name" value="Translation proteins"/>
    <property type="match status" value="2"/>
</dbReference>
<dbReference type="GO" id="GO:0003924">
    <property type="term" value="F:GTPase activity"/>
    <property type="evidence" value="ECO:0007669"/>
    <property type="project" value="UniProtKB-UniRule"/>
</dbReference>
<comment type="similarity">
    <text evidence="1 8 9">Belongs to the TRAFAC class translation factor GTPase superfamily. Classic translation factor GTPase family. IF-2 subfamily.</text>
</comment>
<evidence type="ECO:0000256" key="10">
    <source>
        <dbReference type="SAM" id="MobiDB-lite"/>
    </source>
</evidence>
<feature type="compositionally biased region" description="Low complexity" evidence="10">
    <location>
        <begin position="180"/>
        <end position="194"/>
    </location>
</feature>
<dbReference type="STRING" id="341036.SAMN05660649_01833"/>
<evidence type="ECO:0000259" key="11">
    <source>
        <dbReference type="PROSITE" id="PS51722"/>
    </source>
</evidence>
<evidence type="ECO:0000256" key="2">
    <source>
        <dbReference type="ARBA" id="ARBA00020675"/>
    </source>
</evidence>
<sequence>MVKKRVHEVAKELNIESKEVIQQLSKMGVKVKSHMSTLEDNEAEQVLNHFKSQEKRVDTVKVQQRNNATRERDTSSRHSGNQNRRNRADRGPGLVDRVPSRPPDRRFTEKPARANGPGGGAANNVAKPKRREEYSRPVKQANNAPPQQNQQTQPNQGPPKRTGNAAHEQQPRPFVRKQQEQQPRQEQQRPGQPRQPRPAEQARRNDRNQPARDKGFSDKPQRFQKSFGQQGAPATGPKIKAAEKGKPDKIKALEKTKAQERIKQVEKQAFKEKEVKGKFDKGNRFDKFDNRKAGGKGPRRKNFAQQKQAPVKTPVKEKKPIVIGESIIVKSLAEKMSISAGEVIKKLMELGILATINQEIDADTATLVANDLGFQVDIKIEVDKETMLVQEQEDAPDTLLARPCVVTIMGHVDHGKTSLLDAIRKSNVIATEAGGITQHIGAYQVEHKGKKITFVDTPGHEAFTAMRARGAKITDIAILVVAADDGVMPQTIEAINHARAAEVPIIVAVNKIDKEDAQPEKVKRQLTEYNLVAEEWGGETIFVEVSAREKQNLNELLEMILLVAEIGEYKANPNRAARGTVIEAELDKGRGPVATVLVQNGTLKVGDFIIAGVAYGKVRAMMDHTGRRVKKAGPSMPVEVLGFSEVPPAGELFYAVEDEKLGKQVIGERQVKKREEDLKVTAPKVSLDDLFNQIQEGQVKELNIIIKADVQGSVEAVKQALQQISTEEVRVNAIHGGVGAVTETDIMLASASNAIIIGFNVRPDVNARKALEAEKVDIRLYRVIYDAIEDIKAAMSGLLEPEYKEVILGRVEVRKTFKVSKVGTIAGCYVTEGKITRDSGIRVIRDGIVIHEGTLESLKRFKDDAREVNQGYECGMTIEKFNDLREGDQLEAFTMEAVKRELA</sequence>
<accession>A0A1I2SB64</accession>
<feature type="binding site" evidence="8">
    <location>
        <begin position="510"/>
        <end position="513"/>
    </location>
    <ligand>
        <name>GTP</name>
        <dbReference type="ChEBI" id="CHEBI:37565"/>
    </ligand>
</feature>
<dbReference type="Pfam" id="PF11987">
    <property type="entry name" value="IF-2"/>
    <property type="match status" value="1"/>
</dbReference>
<keyword evidence="13" id="KW-1185">Reference proteome</keyword>
<dbReference type="FunFam" id="3.40.50.10050:FF:000001">
    <property type="entry name" value="Translation initiation factor IF-2"/>
    <property type="match status" value="1"/>
</dbReference>
<feature type="domain" description="Tr-type G" evidence="11">
    <location>
        <begin position="401"/>
        <end position="570"/>
    </location>
</feature>
<feature type="region of interest" description="Disordered" evidence="10">
    <location>
        <begin position="281"/>
        <end position="315"/>
    </location>
</feature>
<gene>
    <name evidence="8" type="primary">infB</name>
    <name evidence="12" type="ORF">SAMN05660649_01833</name>
</gene>
<evidence type="ECO:0000313" key="12">
    <source>
        <dbReference type="EMBL" id="SFG49603.1"/>
    </source>
</evidence>
<evidence type="ECO:0000256" key="5">
    <source>
        <dbReference type="ARBA" id="ARBA00022917"/>
    </source>
</evidence>
<dbReference type="Gene3D" id="1.10.10.2480">
    <property type="match status" value="1"/>
</dbReference>
<dbReference type="InterPro" id="IPR006847">
    <property type="entry name" value="IF2_N"/>
</dbReference>
<dbReference type="FunFam" id="2.40.30.10:FF:000007">
    <property type="entry name" value="Translation initiation factor IF-2"/>
    <property type="match status" value="1"/>
</dbReference>
<dbReference type="CDD" id="cd03702">
    <property type="entry name" value="IF2_mtIF2_II"/>
    <property type="match status" value="1"/>
</dbReference>
<dbReference type="PRINTS" id="PR00449">
    <property type="entry name" value="RASTRNSFRMNG"/>
</dbReference>
<feature type="compositionally biased region" description="Low complexity" evidence="10">
    <location>
        <begin position="140"/>
        <end position="159"/>
    </location>
</feature>
<reference evidence="13" key="1">
    <citation type="submission" date="2016-10" db="EMBL/GenBank/DDBJ databases">
        <authorList>
            <person name="Varghese N."/>
            <person name="Submissions S."/>
        </authorList>
    </citation>
    <scope>NUCLEOTIDE SEQUENCE [LARGE SCALE GENOMIC DNA]</scope>
    <source>
        <strain evidence="13">DSM 17038</strain>
    </source>
</reference>
<dbReference type="Proteomes" id="UP000199337">
    <property type="component" value="Unassembled WGS sequence"/>
</dbReference>
<dbReference type="GO" id="GO:0003743">
    <property type="term" value="F:translation initiation factor activity"/>
    <property type="evidence" value="ECO:0007669"/>
    <property type="project" value="UniProtKB-UniRule"/>
</dbReference>